<accession>A0ABR7A923</accession>
<keyword evidence="3" id="KW-1185">Reference proteome</keyword>
<dbReference type="CDD" id="cd02619">
    <property type="entry name" value="Peptidase_C1"/>
    <property type="match status" value="1"/>
</dbReference>
<evidence type="ECO:0000259" key="1">
    <source>
        <dbReference type="Pfam" id="PF00112"/>
    </source>
</evidence>
<dbReference type="SUPFAM" id="SSF54001">
    <property type="entry name" value="Cysteine proteinases"/>
    <property type="match status" value="1"/>
</dbReference>
<reference evidence="2 3" key="1">
    <citation type="submission" date="2020-08" db="EMBL/GenBank/DDBJ databases">
        <title>Novel species isolated from subtropical streams in China.</title>
        <authorList>
            <person name="Lu H."/>
        </authorList>
    </citation>
    <scope>NUCLEOTIDE SEQUENCE [LARGE SCALE GENOMIC DNA]</scope>
    <source>
        <strain evidence="2 3">CY22W</strain>
    </source>
</reference>
<dbReference type="InterPro" id="IPR000668">
    <property type="entry name" value="Peptidase_C1A_C"/>
</dbReference>
<dbReference type="RefSeq" id="WP_186904935.1">
    <property type="nucleotide sequence ID" value="NZ_JACOGD010000010.1"/>
</dbReference>
<gene>
    <name evidence="2" type="ORF">H8K43_16860</name>
</gene>
<dbReference type="Proteomes" id="UP000654304">
    <property type="component" value="Unassembled WGS sequence"/>
</dbReference>
<sequence length="689" mass="75497">MRTRSSMPKPGNSPSQLPYSIALQTGAHADRLDLRDRSFVPELRHLPQQFPDAACVSLRWPDYLADYVMNQGSDGACTGFGLAAVIHYLNWLRGQPVTLRSARMLYHLAQFYDEWPGEDYTGSSCRGALKGWHKHGVCAASLWPYTVKADDTVAAFEAPQPGWDIDALSCTLGVYYRVDKDDITAMQAAIAQSGALFVSSAVHAGWDHPKKPGAGRSPAVLSLQDLPVIQPHAHNQGMHAFALIGYTMLGFVVQNSWGADWGRQGLAILPYEDWLQHGSDAWTFALGVPRNDAGTQISSVPAAYRRNSLHSYRPRPSHQNKTALSLDQAYSMSLILDSSARVIQRLLPFANAAATVDYIARQAPLTWHTQTRQRGPLRLAVIAQSGLCDEAQQIQENAVSAPAWLAQGIYPVFMSWNNGLNGLEQQLRAEFAQQNRSAALNRSIEAQADALGWKARWTQMKHNAWLAAQADQPPRALHVLLRVLRALKRECVECGAGLELHLVGDRAGALLTGQMIASGSALDFASVQLLAPACSLEFALSHFGPALRKQTLQPQQLKIYSIAEPALHQTYFADVYQGGLLHLIANALEDRYQTPLLGLSNALDAGAAQQAHWHPACHKDLQRWHQLFWQGTPPQDFASHGSGLTVRQRKQLSLIAPGALSDAAGPSHPARDALLQELIGTIKATKREG</sequence>
<dbReference type="Gene3D" id="3.90.70.10">
    <property type="entry name" value="Cysteine proteinases"/>
    <property type="match status" value="1"/>
</dbReference>
<protein>
    <submittedName>
        <fullName evidence="2">C1 family peptidase</fullName>
    </submittedName>
</protein>
<comment type="caution">
    <text evidence="2">The sequence shown here is derived from an EMBL/GenBank/DDBJ whole genome shotgun (WGS) entry which is preliminary data.</text>
</comment>
<dbReference type="Pfam" id="PF00112">
    <property type="entry name" value="Peptidase_C1"/>
    <property type="match status" value="1"/>
</dbReference>
<organism evidence="2 3">
    <name type="scientific">Undibacterium curvum</name>
    <dbReference type="NCBI Taxonomy" id="2762294"/>
    <lineage>
        <taxon>Bacteria</taxon>
        <taxon>Pseudomonadati</taxon>
        <taxon>Pseudomonadota</taxon>
        <taxon>Betaproteobacteria</taxon>
        <taxon>Burkholderiales</taxon>
        <taxon>Oxalobacteraceae</taxon>
        <taxon>Undibacterium</taxon>
    </lineage>
</organism>
<evidence type="ECO:0000313" key="2">
    <source>
        <dbReference type="EMBL" id="MBC3933351.1"/>
    </source>
</evidence>
<dbReference type="EMBL" id="JACOGD010000010">
    <property type="protein sequence ID" value="MBC3933351.1"/>
    <property type="molecule type" value="Genomic_DNA"/>
</dbReference>
<feature type="domain" description="Peptidase C1A papain C-terminal" evidence="1">
    <location>
        <begin position="67"/>
        <end position="266"/>
    </location>
</feature>
<evidence type="ECO:0000313" key="3">
    <source>
        <dbReference type="Proteomes" id="UP000654304"/>
    </source>
</evidence>
<name>A0ABR7A923_9BURK</name>
<proteinExistence type="predicted"/>
<dbReference type="InterPro" id="IPR038765">
    <property type="entry name" value="Papain-like_cys_pep_sf"/>
</dbReference>